<sequence length="184" mass="19906">MERGTMLEDQEEKLLCPERQCQSFRQFQYEEAKGPREDLLGEKATEILEAEKVSLDSGQRAQPMQILQEGSGNAVSLGDERLPRPRCTASALHSGGLRTASESLDQDLLGEKATEILEAEKVPLDSGQRAQPMQILQEGSGNAISLGLGEAKRRIHAKKNHAGGSGGEAALSRETMPLLQAVSV</sequence>
<gene>
    <name evidence="1" type="ORF">JD844_013861</name>
</gene>
<reference evidence="1 2" key="1">
    <citation type="journal article" date="2022" name="Gigascience">
        <title>A chromosome-level genome assembly and annotation of the desert horned lizard, Phrynosoma platyrhinos, provides insight into chromosomal rearrangements among reptiles.</title>
        <authorList>
            <person name="Koochekian N."/>
            <person name="Ascanio A."/>
            <person name="Farleigh K."/>
            <person name="Card D.C."/>
            <person name="Schield D.R."/>
            <person name="Castoe T.A."/>
            <person name="Jezkova T."/>
        </authorList>
    </citation>
    <scope>NUCLEOTIDE SEQUENCE [LARGE SCALE GENOMIC DNA]</scope>
    <source>
        <strain evidence="1">NK-2021</strain>
    </source>
</reference>
<accession>A0ABQ7TME4</accession>
<protein>
    <submittedName>
        <fullName evidence="1">Uncharacterized protein</fullName>
    </submittedName>
</protein>
<dbReference type="EMBL" id="JAIPUX010000439">
    <property type="protein sequence ID" value="KAH0630622.1"/>
    <property type="molecule type" value="Genomic_DNA"/>
</dbReference>
<keyword evidence="2" id="KW-1185">Reference proteome</keyword>
<proteinExistence type="predicted"/>
<organism evidence="1 2">
    <name type="scientific">Phrynosoma platyrhinos</name>
    <name type="common">Desert horned lizard</name>
    <dbReference type="NCBI Taxonomy" id="52577"/>
    <lineage>
        <taxon>Eukaryota</taxon>
        <taxon>Metazoa</taxon>
        <taxon>Chordata</taxon>
        <taxon>Craniata</taxon>
        <taxon>Vertebrata</taxon>
        <taxon>Euteleostomi</taxon>
        <taxon>Lepidosauria</taxon>
        <taxon>Squamata</taxon>
        <taxon>Bifurcata</taxon>
        <taxon>Unidentata</taxon>
        <taxon>Episquamata</taxon>
        <taxon>Toxicofera</taxon>
        <taxon>Iguania</taxon>
        <taxon>Phrynosomatidae</taxon>
        <taxon>Phrynosomatinae</taxon>
        <taxon>Phrynosoma</taxon>
    </lineage>
</organism>
<name>A0ABQ7TME4_PHRPL</name>
<comment type="caution">
    <text evidence="1">The sequence shown here is derived from an EMBL/GenBank/DDBJ whole genome shotgun (WGS) entry which is preliminary data.</text>
</comment>
<evidence type="ECO:0000313" key="2">
    <source>
        <dbReference type="Proteomes" id="UP000826234"/>
    </source>
</evidence>
<dbReference type="Proteomes" id="UP000826234">
    <property type="component" value="Unassembled WGS sequence"/>
</dbReference>
<evidence type="ECO:0000313" key="1">
    <source>
        <dbReference type="EMBL" id="KAH0630622.1"/>
    </source>
</evidence>